<evidence type="ECO:0000256" key="12">
    <source>
        <dbReference type="ARBA" id="ARBA00047364"/>
    </source>
</evidence>
<dbReference type="GO" id="GO:0006431">
    <property type="term" value="P:methionyl-tRNA aminoacylation"/>
    <property type="evidence" value="ECO:0007669"/>
    <property type="project" value="InterPro"/>
</dbReference>
<evidence type="ECO:0000256" key="11">
    <source>
        <dbReference type="ARBA" id="ARBA00030904"/>
    </source>
</evidence>
<dbReference type="EC" id="6.1.1.10" evidence="2"/>
<evidence type="ECO:0000256" key="5">
    <source>
        <dbReference type="ARBA" id="ARBA00022723"/>
    </source>
</evidence>
<evidence type="ECO:0000256" key="7">
    <source>
        <dbReference type="ARBA" id="ARBA00022833"/>
    </source>
</evidence>
<evidence type="ECO:0000256" key="2">
    <source>
        <dbReference type="ARBA" id="ARBA00012838"/>
    </source>
</evidence>
<feature type="domain" description="Methionyl/Leucyl tRNA synthetase" evidence="14">
    <location>
        <begin position="8"/>
        <end position="397"/>
    </location>
</feature>
<dbReference type="InterPro" id="IPR041872">
    <property type="entry name" value="Anticodon_Met"/>
</dbReference>
<dbReference type="PROSITE" id="PS00178">
    <property type="entry name" value="AA_TRNA_LIGASE_I"/>
    <property type="match status" value="1"/>
</dbReference>
<keyword evidence="3" id="KW-0963">Cytoplasm</keyword>
<keyword evidence="6" id="KW-0547">Nucleotide-binding</keyword>
<dbReference type="InterPro" id="IPR029038">
    <property type="entry name" value="MetRS_Zn"/>
</dbReference>
<keyword evidence="7" id="KW-0862">Zinc</keyword>
<dbReference type="PRINTS" id="PR01041">
    <property type="entry name" value="TRNASYNTHMET"/>
</dbReference>
<dbReference type="GO" id="GO:0005829">
    <property type="term" value="C:cytosol"/>
    <property type="evidence" value="ECO:0007669"/>
    <property type="project" value="TreeGrafter"/>
</dbReference>
<dbReference type="PANTHER" id="PTHR45765">
    <property type="entry name" value="METHIONINE--TRNA LIGASE"/>
    <property type="match status" value="1"/>
</dbReference>
<dbReference type="InterPro" id="IPR001412">
    <property type="entry name" value="aa-tRNA-synth_I_CS"/>
</dbReference>
<dbReference type="SUPFAM" id="SSF47323">
    <property type="entry name" value="Anticodon-binding domain of a subclass of class I aminoacyl-tRNA synthetases"/>
    <property type="match status" value="1"/>
</dbReference>
<keyword evidence="5" id="KW-0479">Metal-binding</keyword>
<dbReference type="HAMAP" id="MF_00098">
    <property type="entry name" value="Met_tRNA_synth_type1"/>
    <property type="match status" value="1"/>
</dbReference>
<name>A0A381S891_9ZZZZ</name>
<dbReference type="InterPro" id="IPR015413">
    <property type="entry name" value="Methionyl/Leucyl_tRNA_Synth"/>
</dbReference>
<dbReference type="Gene3D" id="3.40.50.620">
    <property type="entry name" value="HUPs"/>
    <property type="match status" value="1"/>
</dbReference>
<evidence type="ECO:0000256" key="9">
    <source>
        <dbReference type="ARBA" id="ARBA00022917"/>
    </source>
</evidence>
<dbReference type="PANTHER" id="PTHR45765:SF1">
    <property type="entry name" value="METHIONINE--TRNA LIGASE, CYTOPLASMIC"/>
    <property type="match status" value="1"/>
</dbReference>
<keyword evidence="8" id="KW-0067">ATP-binding</keyword>
<evidence type="ECO:0000313" key="15">
    <source>
        <dbReference type="EMBL" id="SVA00312.1"/>
    </source>
</evidence>
<evidence type="ECO:0000256" key="3">
    <source>
        <dbReference type="ARBA" id="ARBA00022490"/>
    </source>
</evidence>
<evidence type="ECO:0000256" key="10">
    <source>
        <dbReference type="ARBA" id="ARBA00023146"/>
    </source>
</evidence>
<feature type="domain" description="Methionyl/Valyl/Leucyl/Isoleucyl-tRNA synthetase anticodon-binding" evidence="13">
    <location>
        <begin position="417"/>
        <end position="499"/>
    </location>
</feature>
<dbReference type="InterPro" id="IPR013155">
    <property type="entry name" value="M/V/L/I-tRNA-synth_anticd-bd"/>
</dbReference>
<keyword evidence="9" id="KW-0648">Protein biosynthesis</keyword>
<dbReference type="InterPro" id="IPR014729">
    <property type="entry name" value="Rossmann-like_a/b/a_fold"/>
</dbReference>
<dbReference type="FunFam" id="2.20.28.20:FF:000001">
    <property type="entry name" value="Methionine--tRNA ligase"/>
    <property type="match status" value="1"/>
</dbReference>
<dbReference type="Pfam" id="PF09334">
    <property type="entry name" value="tRNA-synt_1g"/>
    <property type="match status" value="1"/>
</dbReference>
<evidence type="ECO:0000259" key="14">
    <source>
        <dbReference type="Pfam" id="PF09334"/>
    </source>
</evidence>
<comment type="subcellular location">
    <subcellularLocation>
        <location evidence="1">Cytoplasm</location>
    </subcellularLocation>
</comment>
<sequence>MNKANKNILVTNALPYANGPIHIGHMVGYVQADIWVRFQKMQQRNIVYVCASDAHGAPIMLSAEELGVEPDELAAQYTKQHAKDFSDFLIEFDNYYSTHTEENEALVLEIFEQLKQSDCIEKKIIEQAYDEQEKMFLPDRYVRGTCPQCKSGDQYGDSCEKCGATYKPTDLIDPKSALSGEAPILKESEHYFMKLKKFESFLQNWINQIQIHDSVKSKLNEWFQIGLKDWDISRDHPYFGFKIPDEDEKYFYVWLDAPIGYLASLKNLSNKKESGINYEDYFSDNENCHLVHFIGKDIIYFHALFWPALLEGAGLKKPDTIFVNGFLTVNGEKMSKSRRTFIKVRSYLEHNKPEYLRYYFAYKTNSGIDDFDLDTIDFQNRVNSDIVGKWVNIASRSSKFINQHFNNTLGKTINEPLLENFEKASDEISELYENREFGQAMRKIMLLADQANQYLDREKPWVQIKDTKMKSQVLEVCTTSINLFFKLMIMLKPVMPDIAKNGEIFLNVKNLEWKNIHDRLTNHEINDYKPLIRRITNESIEAMLDK</sequence>
<accession>A0A381S891</accession>
<evidence type="ECO:0000259" key="13">
    <source>
        <dbReference type="Pfam" id="PF08264"/>
    </source>
</evidence>
<keyword evidence="4" id="KW-0436">Ligase</keyword>
<protein>
    <recommendedName>
        <fullName evidence="2">methionine--tRNA ligase</fullName>
        <ecNumber evidence="2">6.1.1.10</ecNumber>
    </recommendedName>
    <alternativeName>
        <fullName evidence="11">Methionyl-tRNA synthetase</fullName>
    </alternativeName>
</protein>
<dbReference type="Pfam" id="PF08264">
    <property type="entry name" value="Anticodon_1"/>
    <property type="match status" value="1"/>
</dbReference>
<comment type="catalytic activity">
    <reaction evidence="12">
        <text>tRNA(Met) + L-methionine + ATP = L-methionyl-tRNA(Met) + AMP + diphosphate</text>
        <dbReference type="Rhea" id="RHEA:13481"/>
        <dbReference type="Rhea" id="RHEA-COMP:9667"/>
        <dbReference type="Rhea" id="RHEA-COMP:9698"/>
        <dbReference type="ChEBI" id="CHEBI:30616"/>
        <dbReference type="ChEBI" id="CHEBI:33019"/>
        <dbReference type="ChEBI" id="CHEBI:57844"/>
        <dbReference type="ChEBI" id="CHEBI:78442"/>
        <dbReference type="ChEBI" id="CHEBI:78530"/>
        <dbReference type="ChEBI" id="CHEBI:456215"/>
        <dbReference type="EC" id="6.1.1.10"/>
    </reaction>
</comment>
<evidence type="ECO:0000256" key="6">
    <source>
        <dbReference type="ARBA" id="ARBA00022741"/>
    </source>
</evidence>
<evidence type="ECO:0000256" key="1">
    <source>
        <dbReference type="ARBA" id="ARBA00004496"/>
    </source>
</evidence>
<gene>
    <name evidence="15" type="ORF">METZ01_LOCUS53166</name>
</gene>
<dbReference type="Gene3D" id="2.20.28.20">
    <property type="entry name" value="Methionyl-tRNA synthetase, Zn-domain"/>
    <property type="match status" value="1"/>
</dbReference>
<dbReference type="SUPFAM" id="SSF57770">
    <property type="entry name" value="Methionyl-tRNA synthetase (MetRS), Zn-domain"/>
    <property type="match status" value="1"/>
</dbReference>
<dbReference type="SUPFAM" id="SSF52374">
    <property type="entry name" value="Nucleotidylyl transferase"/>
    <property type="match status" value="1"/>
</dbReference>
<reference evidence="15" key="1">
    <citation type="submission" date="2018-05" db="EMBL/GenBank/DDBJ databases">
        <authorList>
            <person name="Lanie J.A."/>
            <person name="Ng W.-L."/>
            <person name="Kazmierczak K.M."/>
            <person name="Andrzejewski T.M."/>
            <person name="Davidsen T.M."/>
            <person name="Wayne K.J."/>
            <person name="Tettelin H."/>
            <person name="Glass J.I."/>
            <person name="Rusch D."/>
            <person name="Podicherti R."/>
            <person name="Tsui H.-C.T."/>
            <person name="Winkler M.E."/>
        </authorList>
    </citation>
    <scope>NUCLEOTIDE SEQUENCE</scope>
</reference>
<dbReference type="CDD" id="cd00814">
    <property type="entry name" value="MetRS_core"/>
    <property type="match status" value="1"/>
</dbReference>
<dbReference type="GO" id="GO:0046872">
    <property type="term" value="F:metal ion binding"/>
    <property type="evidence" value="ECO:0007669"/>
    <property type="project" value="UniProtKB-KW"/>
</dbReference>
<proteinExistence type="inferred from homology"/>
<dbReference type="GO" id="GO:0004825">
    <property type="term" value="F:methionine-tRNA ligase activity"/>
    <property type="evidence" value="ECO:0007669"/>
    <property type="project" value="UniProtKB-EC"/>
</dbReference>
<organism evidence="15">
    <name type="scientific">marine metagenome</name>
    <dbReference type="NCBI Taxonomy" id="408172"/>
    <lineage>
        <taxon>unclassified sequences</taxon>
        <taxon>metagenomes</taxon>
        <taxon>ecological metagenomes</taxon>
    </lineage>
</organism>
<dbReference type="EMBL" id="UINC01002788">
    <property type="protein sequence ID" value="SVA00312.1"/>
    <property type="molecule type" value="Genomic_DNA"/>
</dbReference>
<dbReference type="InterPro" id="IPR023458">
    <property type="entry name" value="Met-tRNA_ligase_1"/>
</dbReference>
<keyword evidence="10" id="KW-0030">Aminoacyl-tRNA synthetase</keyword>
<dbReference type="InterPro" id="IPR009080">
    <property type="entry name" value="tRNAsynth_Ia_anticodon-bd"/>
</dbReference>
<dbReference type="AlphaFoldDB" id="A0A381S891"/>
<dbReference type="Gene3D" id="1.10.730.10">
    <property type="entry name" value="Isoleucyl-tRNA Synthetase, Domain 1"/>
    <property type="match status" value="1"/>
</dbReference>
<dbReference type="CDD" id="cd07957">
    <property type="entry name" value="Anticodon_Ia_Met"/>
    <property type="match status" value="1"/>
</dbReference>
<dbReference type="NCBIfam" id="NF001100">
    <property type="entry name" value="PRK00133.1"/>
    <property type="match status" value="1"/>
</dbReference>
<dbReference type="InterPro" id="IPR014758">
    <property type="entry name" value="Met-tRNA_synth"/>
</dbReference>
<dbReference type="GO" id="GO:0005524">
    <property type="term" value="F:ATP binding"/>
    <property type="evidence" value="ECO:0007669"/>
    <property type="project" value="UniProtKB-KW"/>
</dbReference>
<evidence type="ECO:0000256" key="4">
    <source>
        <dbReference type="ARBA" id="ARBA00022598"/>
    </source>
</evidence>
<evidence type="ECO:0000256" key="8">
    <source>
        <dbReference type="ARBA" id="ARBA00022840"/>
    </source>
</evidence>
<dbReference type="InterPro" id="IPR033911">
    <property type="entry name" value="MetRS_core"/>
</dbReference>
<dbReference type="NCBIfam" id="TIGR00398">
    <property type="entry name" value="metG"/>
    <property type="match status" value="1"/>
</dbReference>